<dbReference type="GO" id="GO:0003676">
    <property type="term" value="F:nucleic acid binding"/>
    <property type="evidence" value="ECO:0007669"/>
    <property type="project" value="InterPro"/>
</dbReference>
<evidence type="ECO:0000313" key="2">
    <source>
        <dbReference type="Ensembl" id="ENSPKIP00000018381.1"/>
    </source>
</evidence>
<name>A0A3B3RKZ9_9TELE</name>
<evidence type="ECO:0000259" key="1">
    <source>
        <dbReference type="PROSITE" id="PS50994"/>
    </source>
</evidence>
<dbReference type="PROSITE" id="PS50994">
    <property type="entry name" value="INTEGRASE"/>
    <property type="match status" value="1"/>
</dbReference>
<dbReference type="FunFam" id="3.30.420.10:FF:000032">
    <property type="entry name" value="Retrovirus-related Pol polyprotein from transposon 297-like Protein"/>
    <property type="match status" value="1"/>
</dbReference>
<keyword evidence="3" id="KW-1185">Reference proteome</keyword>
<feature type="domain" description="Integrase catalytic" evidence="1">
    <location>
        <begin position="22"/>
        <end position="192"/>
    </location>
</feature>
<dbReference type="Ensembl" id="ENSPKIT00000036296.1">
    <property type="protein sequence ID" value="ENSPKIP00000018381.1"/>
    <property type="gene ID" value="ENSPKIG00000003964.1"/>
</dbReference>
<dbReference type="GO" id="GO:0015074">
    <property type="term" value="P:DNA integration"/>
    <property type="evidence" value="ECO:0007669"/>
    <property type="project" value="InterPro"/>
</dbReference>
<reference evidence="2" key="2">
    <citation type="submission" date="2025-09" db="UniProtKB">
        <authorList>
            <consortium name="Ensembl"/>
        </authorList>
    </citation>
    <scope>IDENTIFICATION</scope>
</reference>
<dbReference type="AlphaFoldDB" id="A0A3B3RKZ9"/>
<reference evidence="2" key="1">
    <citation type="submission" date="2025-08" db="UniProtKB">
        <authorList>
            <consortium name="Ensembl"/>
        </authorList>
    </citation>
    <scope>IDENTIFICATION</scope>
</reference>
<sequence length="318" mass="35831">LWTKFRMLKSQQKPSGLLVPIMATYPWEYVGVDFVGPLPRTAQGNAHILVFVDYFTKWVEVSALREATAAVVADRFMDNIVAWHGAPKYLISDRGTPFVNAVFDTLLRTLGTEHRLTTAYHPQTNMTERVNRTLKTAIRAFVGSLHRSWDKFIPQLLFALRTAPHASTGDTIAFLLYGRDLATPLDLLLAPALETTQTSMQEYRDDLVSKLGDAYDHVQSCLAESPDVQKKHYDQRHQHVSFGVNDLVKVRNHPRSDGLAGFAAKLAPVFRGPYRVVKKVSEVNYKLVSLHDGKDAGVFHVGNMRPFPHMGLSNFWKS</sequence>
<dbReference type="PANTHER" id="PTHR37984">
    <property type="entry name" value="PROTEIN CBG26694"/>
    <property type="match status" value="1"/>
</dbReference>
<dbReference type="GeneTree" id="ENSGT01000000214408"/>
<dbReference type="Pfam" id="PF00665">
    <property type="entry name" value="rve"/>
    <property type="match status" value="1"/>
</dbReference>
<evidence type="ECO:0000313" key="3">
    <source>
        <dbReference type="Proteomes" id="UP000261540"/>
    </source>
</evidence>
<dbReference type="InterPro" id="IPR036397">
    <property type="entry name" value="RNaseH_sf"/>
</dbReference>
<dbReference type="STRING" id="1676925.ENSPKIP00000018381"/>
<dbReference type="PANTHER" id="PTHR37984:SF5">
    <property type="entry name" value="PROTEIN NYNRIN-LIKE"/>
    <property type="match status" value="1"/>
</dbReference>
<dbReference type="InterPro" id="IPR056924">
    <property type="entry name" value="SH3_Tf2-1"/>
</dbReference>
<organism evidence="2 3">
    <name type="scientific">Paramormyrops kingsleyae</name>
    <dbReference type="NCBI Taxonomy" id="1676925"/>
    <lineage>
        <taxon>Eukaryota</taxon>
        <taxon>Metazoa</taxon>
        <taxon>Chordata</taxon>
        <taxon>Craniata</taxon>
        <taxon>Vertebrata</taxon>
        <taxon>Euteleostomi</taxon>
        <taxon>Actinopterygii</taxon>
        <taxon>Neopterygii</taxon>
        <taxon>Teleostei</taxon>
        <taxon>Osteoglossocephala</taxon>
        <taxon>Osteoglossomorpha</taxon>
        <taxon>Osteoglossiformes</taxon>
        <taxon>Mormyridae</taxon>
        <taxon>Paramormyrops</taxon>
    </lineage>
</organism>
<dbReference type="Pfam" id="PF24626">
    <property type="entry name" value="SH3_Tf2-1"/>
    <property type="match status" value="1"/>
</dbReference>
<accession>A0A3B3RKZ9</accession>
<proteinExistence type="predicted"/>
<dbReference type="Proteomes" id="UP000261540">
    <property type="component" value="Unplaced"/>
</dbReference>
<protein>
    <recommendedName>
        <fullName evidence="1">Integrase catalytic domain-containing protein</fullName>
    </recommendedName>
</protein>
<dbReference type="InterPro" id="IPR012337">
    <property type="entry name" value="RNaseH-like_sf"/>
</dbReference>
<dbReference type="InterPro" id="IPR001584">
    <property type="entry name" value="Integrase_cat-core"/>
</dbReference>
<dbReference type="Gene3D" id="3.30.420.10">
    <property type="entry name" value="Ribonuclease H-like superfamily/Ribonuclease H"/>
    <property type="match status" value="1"/>
</dbReference>
<dbReference type="SUPFAM" id="SSF53098">
    <property type="entry name" value="Ribonuclease H-like"/>
    <property type="match status" value="1"/>
</dbReference>
<dbReference type="InterPro" id="IPR050951">
    <property type="entry name" value="Retrovirus_Pol_polyprotein"/>
</dbReference>